<dbReference type="CDD" id="cd00009">
    <property type="entry name" value="AAA"/>
    <property type="match status" value="1"/>
</dbReference>
<dbReference type="Gene3D" id="3.40.50.300">
    <property type="entry name" value="P-loop containing nucleotide triphosphate hydrolases"/>
    <property type="match status" value="1"/>
</dbReference>
<dbReference type="SMART" id="SM00382">
    <property type="entry name" value="AAA"/>
    <property type="match status" value="1"/>
</dbReference>
<dbReference type="InterPro" id="IPR011704">
    <property type="entry name" value="ATPase_dyneun-rel_AAA"/>
</dbReference>
<dbReference type="SUPFAM" id="SSF52540">
    <property type="entry name" value="P-loop containing nucleoside triphosphate hydrolases"/>
    <property type="match status" value="1"/>
</dbReference>
<gene>
    <name evidence="3" type="ORF">C7B45_00035</name>
</gene>
<dbReference type="InterPro" id="IPR050764">
    <property type="entry name" value="CbbQ/NirQ/NorQ/GpvN"/>
</dbReference>
<dbReference type="InterPro" id="IPR027417">
    <property type="entry name" value="P-loop_NTPase"/>
</dbReference>
<name>A0A2T2WPM1_9FIRM</name>
<evidence type="ECO:0000256" key="1">
    <source>
        <dbReference type="ARBA" id="ARBA00009417"/>
    </source>
</evidence>
<dbReference type="InterPro" id="IPR001270">
    <property type="entry name" value="ClpA/B"/>
</dbReference>
<dbReference type="PRINTS" id="PR00300">
    <property type="entry name" value="CLPPROTEASEA"/>
</dbReference>
<dbReference type="GO" id="GO:0005524">
    <property type="term" value="F:ATP binding"/>
    <property type="evidence" value="ECO:0007669"/>
    <property type="project" value="InterPro"/>
</dbReference>
<comment type="caution">
    <text evidence="3">The sequence shown here is derived from an EMBL/GenBank/DDBJ whole genome shotgun (WGS) entry which is preliminary data.</text>
</comment>
<feature type="domain" description="AAA+ ATPase" evidence="2">
    <location>
        <begin position="32"/>
        <end position="183"/>
    </location>
</feature>
<dbReference type="EMBL" id="PXYV01000001">
    <property type="protein sequence ID" value="PSR24188.1"/>
    <property type="molecule type" value="Genomic_DNA"/>
</dbReference>
<evidence type="ECO:0000313" key="4">
    <source>
        <dbReference type="Proteomes" id="UP000241848"/>
    </source>
</evidence>
<dbReference type="Pfam" id="PF07728">
    <property type="entry name" value="AAA_5"/>
    <property type="match status" value="1"/>
</dbReference>
<dbReference type="PANTHER" id="PTHR42759:SF1">
    <property type="entry name" value="MAGNESIUM-CHELATASE SUBUNIT CHLD"/>
    <property type="match status" value="1"/>
</dbReference>
<proteinExistence type="inferred from homology"/>
<dbReference type="GO" id="GO:0016887">
    <property type="term" value="F:ATP hydrolysis activity"/>
    <property type="evidence" value="ECO:0007669"/>
    <property type="project" value="InterPro"/>
</dbReference>
<protein>
    <submittedName>
        <fullName evidence="3">ATPase</fullName>
    </submittedName>
</protein>
<evidence type="ECO:0000259" key="2">
    <source>
        <dbReference type="SMART" id="SM00382"/>
    </source>
</evidence>
<dbReference type="PANTHER" id="PTHR42759">
    <property type="entry name" value="MOXR FAMILY PROTEIN"/>
    <property type="match status" value="1"/>
</dbReference>
<accession>A0A2T2WPM1</accession>
<evidence type="ECO:0000313" key="3">
    <source>
        <dbReference type="EMBL" id="PSR24188.1"/>
    </source>
</evidence>
<reference evidence="3 4" key="1">
    <citation type="journal article" date="2014" name="BMC Genomics">
        <title>Comparison of environmental and isolate Sulfobacillus genomes reveals diverse carbon, sulfur, nitrogen, and hydrogen metabolisms.</title>
        <authorList>
            <person name="Justice N.B."/>
            <person name="Norman A."/>
            <person name="Brown C.T."/>
            <person name="Singh A."/>
            <person name="Thomas B.C."/>
            <person name="Banfield J.F."/>
        </authorList>
    </citation>
    <scope>NUCLEOTIDE SEQUENCE [LARGE SCALE GENOMIC DNA]</scope>
    <source>
        <strain evidence="3">AMDSBA3</strain>
    </source>
</reference>
<comment type="similarity">
    <text evidence="1">Belongs to the CbbQ/NirQ/NorQ/GpvN family.</text>
</comment>
<organism evidence="3 4">
    <name type="scientific">Sulfobacillus acidophilus</name>
    <dbReference type="NCBI Taxonomy" id="53633"/>
    <lineage>
        <taxon>Bacteria</taxon>
        <taxon>Bacillati</taxon>
        <taxon>Bacillota</taxon>
        <taxon>Clostridia</taxon>
        <taxon>Eubacteriales</taxon>
        <taxon>Clostridiales Family XVII. Incertae Sedis</taxon>
        <taxon>Sulfobacillus</taxon>
    </lineage>
</organism>
<dbReference type="AlphaFoldDB" id="A0A2T2WPM1"/>
<dbReference type="InterPro" id="IPR003593">
    <property type="entry name" value="AAA+_ATPase"/>
</dbReference>
<sequence length="280" mass="31667">MSHQRAWSAILENGRYLADDNTILMLSLAVEMGRPLLLEGPSGSGKTALAEALARGLVQPLVRLSCYEGLGASEALYDWNYHAQWASLTQNGSSNPFADEFLLPRPLLQAVQEPRSILLIDEVDRADEAFEALLLEYLSEFQISIPERGTVKAEHPPITLLTSNRQRALSDALRRRCLYLFVDWPNHQREETIVEFHVPDINTQVRRALVQTVHILRSWGLLKPPGLSETIDWARATALRGVTDWERSWVEKTLGLVIKDALDLERVQERIDELVVDPNT</sequence>
<dbReference type="Proteomes" id="UP000241848">
    <property type="component" value="Unassembled WGS sequence"/>
</dbReference>